<evidence type="ECO:0000256" key="6">
    <source>
        <dbReference type="ARBA" id="ARBA00022723"/>
    </source>
</evidence>
<comment type="subcellular location">
    <subcellularLocation>
        <location evidence="3">Membrane</location>
        <topology evidence="3">Multi-pass membrane protein</topology>
    </subcellularLocation>
</comment>
<feature type="region of interest" description="Disordered" evidence="15">
    <location>
        <begin position="1534"/>
        <end position="1571"/>
    </location>
</feature>
<reference evidence="19" key="1">
    <citation type="submission" date="2025-08" db="UniProtKB">
        <authorList>
            <consortium name="RefSeq"/>
        </authorList>
    </citation>
    <scope>IDENTIFICATION</scope>
</reference>
<gene>
    <name evidence="19" type="primary">LOC108558843</name>
</gene>
<evidence type="ECO:0000259" key="17">
    <source>
        <dbReference type="PROSITE" id="PS50125"/>
    </source>
</evidence>
<dbReference type="InterPro" id="IPR009398">
    <property type="entry name" value="Adcy_conserved_dom"/>
</dbReference>
<evidence type="ECO:0000256" key="10">
    <source>
        <dbReference type="ARBA" id="ARBA00022989"/>
    </source>
</evidence>
<evidence type="ECO:0000256" key="11">
    <source>
        <dbReference type="ARBA" id="ARBA00022998"/>
    </source>
</evidence>
<dbReference type="InterPro" id="IPR029787">
    <property type="entry name" value="Nucleotide_cyclase"/>
</dbReference>
<feature type="transmembrane region" description="Helical" evidence="16">
    <location>
        <begin position="770"/>
        <end position="791"/>
    </location>
</feature>
<organism evidence="18 19">
    <name type="scientific">Nicrophorus vespilloides</name>
    <name type="common">Boreal carrion beetle</name>
    <dbReference type="NCBI Taxonomy" id="110193"/>
    <lineage>
        <taxon>Eukaryota</taxon>
        <taxon>Metazoa</taxon>
        <taxon>Ecdysozoa</taxon>
        <taxon>Arthropoda</taxon>
        <taxon>Hexapoda</taxon>
        <taxon>Insecta</taxon>
        <taxon>Pterygota</taxon>
        <taxon>Neoptera</taxon>
        <taxon>Endopterygota</taxon>
        <taxon>Coleoptera</taxon>
        <taxon>Polyphaga</taxon>
        <taxon>Staphyliniformia</taxon>
        <taxon>Silphidae</taxon>
        <taxon>Nicrophorinae</taxon>
        <taxon>Nicrophorus</taxon>
    </lineage>
</organism>
<dbReference type="SUPFAM" id="SSF55073">
    <property type="entry name" value="Nucleotide cyclase"/>
    <property type="match status" value="2"/>
</dbReference>
<feature type="transmembrane region" description="Helical" evidence="16">
    <location>
        <begin position="1053"/>
        <end position="1073"/>
    </location>
</feature>
<name>A0ABM1M9W3_NICVS</name>
<evidence type="ECO:0000256" key="16">
    <source>
        <dbReference type="SAM" id="Phobius"/>
    </source>
</evidence>
<feature type="compositionally biased region" description="Polar residues" evidence="15">
    <location>
        <begin position="1534"/>
        <end position="1567"/>
    </location>
</feature>
<keyword evidence="5 16" id="KW-0812">Transmembrane</keyword>
<feature type="transmembrane region" description="Helical" evidence="16">
    <location>
        <begin position="216"/>
        <end position="236"/>
    </location>
</feature>
<keyword evidence="9" id="KW-0460">Magnesium</keyword>
<dbReference type="Pfam" id="PF16214">
    <property type="entry name" value="AC_N"/>
    <property type="match status" value="1"/>
</dbReference>
<feature type="transmembrane region" description="Helical" evidence="16">
    <location>
        <begin position="273"/>
        <end position="292"/>
    </location>
</feature>
<dbReference type="SMART" id="SM00044">
    <property type="entry name" value="CYCc"/>
    <property type="match status" value="2"/>
</dbReference>
<feature type="domain" description="Guanylate cyclase" evidence="17">
    <location>
        <begin position="428"/>
        <end position="555"/>
    </location>
</feature>
<evidence type="ECO:0000256" key="13">
    <source>
        <dbReference type="ARBA" id="ARBA00023239"/>
    </source>
</evidence>
<evidence type="ECO:0000256" key="7">
    <source>
        <dbReference type="ARBA" id="ARBA00022741"/>
    </source>
</evidence>
<feature type="transmembrane region" description="Helical" evidence="16">
    <location>
        <begin position="243"/>
        <end position="261"/>
    </location>
</feature>
<dbReference type="PROSITE" id="PS50125">
    <property type="entry name" value="GUANYLATE_CYCLASE_2"/>
    <property type="match status" value="2"/>
</dbReference>
<comment type="similarity">
    <text evidence="14">Belongs to the adenylyl cyclase class-4/guanylyl cyclase family.</text>
</comment>
<feature type="compositionally biased region" description="Low complexity" evidence="15">
    <location>
        <begin position="82"/>
        <end position="100"/>
    </location>
</feature>
<evidence type="ECO:0000256" key="2">
    <source>
        <dbReference type="ARBA" id="ARBA00001946"/>
    </source>
</evidence>
<dbReference type="GeneID" id="108558843"/>
<evidence type="ECO:0000256" key="1">
    <source>
        <dbReference type="ARBA" id="ARBA00001593"/>
    </source>
</evidence>
<keyword evidence="6" id="KW-0479">Metal-binding</keyword>
<evidence type="ECO:0000256" key="15">
    <source>
        <dbReference type="SAM" id="MobiDB-lite"/>
    </source>
</evidence>
<dbReference type="EC" id="4.6.1.1" evidence="4"/>
<evidence type="ECO:0000256" key="9">
    <source>
        <dbReference type="ARBA" id="ARBA00022842"/>
    </source>
</evidence>
<feature type="compositionally biased region" description="Polar residues" evidence="15">
    <location>
        <begin position="18"/>
        <end position="38"/>
    </location>
</feature>
<keyword evidence="11" id="KW-0115">cAMP biosynthesis</keyword>
<comment type="catalytic activity">
    <reaction evidence="1">
        <text>ATP = 3',5'-cyclic AMP + diphosphate</text>
        <dbReference type="Rhea" id="RHEA:15389"/>
        <dbReference type="ChEBI" id="CHEBI:30616"/>
        <dbReference type="ChEBI" id="CHEBI:33019"/>
        <dbReference type="ChEBI" id="CHEBI:58165"/>
        <dbReference type="EC" id="4.6.1.1"/>
    </reaction>
</comment>
<dbReference type="CDD" id="cd07302">
    <property type="entry name" value="CHD"/>
    <property type="match status" value="2"/>
</dbReference>
<accession>A0ABM1M9W3</accession>
<keyword evidence="12 16" id="KW-0472">Membrane</keyword>
<feature type="transmembrane region" description="Helical" evidence="16">
    <location>
        <begin position="185"/>
        <end position="204"/>
    </location>
</feature>
<evidence type="ECO:0000256" key="4">
    <source>
        <dbReference type="ARBA" id="ARBA00012201"/>
    </source>
</evidence>
<comment type="cofactor">
    <cofactor evidence="2">
        <name>Mg(2+)</name>
        <dbReference type="ChEBI" id="CHEBI:18420"/>
    </cofactor>
</comment>
<keyword evidence="8" id="KW-0067">ATP-binding</keyword>
<feature type="compositionally biased region" description="Basic and acidic residues" evidence="15">
    <location>
        <begin position="1"/>
        <end position="16"/>
    </location>
</feature>
<keyword evidence="7" id="KW-0547">Nucleotide-binding</keyword>
<proteinExistence type="inferred from homology"/>
<evidence type="ECO:0000256" key="5">
    <source>
        <dbReference type="ARBA" id="ARBA00022692"/>
    </source>
</evidence>
<dbReference type="Proteomes" id="UP000695000">
    <property type="component" value="Unplaced"/>
</dbReference>
<dbReference type="InterPro" id="IPR018297">
    <property type="entry name" value="A/G_cyclase_CS"/>
</dbReference>
<evidence type="ECO:0000256" key="8">
    <source>
        <dbReference type="ARBA" id="ARBA00022840"/>
    </source>
</evidence>
<dbReference type="RefSeq" id="XP_017771363.1">
    <property type="nucleotide sequence ID" value="XM_017915874.1"/>
</dbReference>
<protein>
    <recommendedName>
        <fullName evidence="4">adenylate cyclase</fullName>
        <ecNumber evidence="4">4.6.1.1</ecNumber>
    </recommendedName>
</protein>
<keyword evidence="18" id="KW-1185">Reference proteome</keyword>
<dbReference type="Pfam" id="PF00211">
    <property type="entry name" value="Guanylate_cyc"/>
    <property type="match status" value="2"/>
</dbReference>
<feature type="transmembrane region" description="Helical" evidence="16">
    <location>
        <begin position="1093"/>
        <end position="1112"/>
    </location>
</feature>
<keyword evidence="10 16" id="KW-1133">Transmembrane helix</keyword>
<evidence type="ECO:0000313" key="19">
    <source>
        <dbReference type="RefSeq" id="XP_017771363.1"/>
    </source>
</evidence>
<feature type="region of interest" description="Disordered" evidence="15">
    <location>
        <begin position="635"/>
        <end position="670"/>
    </location>
</feature>
<dbReference type="PANTHER" id="PTHR45627">
    <property type="entry name" value="ADENYLATE CYCLASE TYPE 1"/>
    <property type="match status" value="1"/>
</dbReference>
<evidence type="ECO:0000256" key="14">
    <source>
        <dbReference type="RuleBase" id="RU000405"/>
    </source>
</evidence>
<dbReference type="InterPro" id="IPR001054">
    <property type="entry name" value="A/G_cyclase"/>
</dbReference>
<dbReference type="PANTHER" id="PTHR45627:SF1">
    <property type="entry name" value="ADENYLATE CYCLASE TYPE 8"/>
    <property type="match status" value="1"/>
</dbReference>
<feature type="region of interest" description="Disordered" evidence="15">
    <location>
        <begin position="79"/>
        <end position="118"/>
    </location>
</feature>
<dbReference type="PROSITE" id="PS00452">
    <property type="entry name" value="GUANYLATE_CYCLASE_1"/>
    <property type="match status" value="1"/>
</dbReference>
<dbReference type="Gene3D" id="3.30.70.1230">
    <property type="entry name" value="Nucleotide cyclase"/>
    <property type="match status" value="2"/>
</dbReference>
<feature type="transmembrane region" description="Helical" evidence="16">
    <location>
        <begin position="845"/>
        <end position="869"/>
    </location>
</feature>
<feature type="region of interest" description="Disordered" evidence="15">
    <location>
        <begin position="1398"/>
        <end position="1426"/>
    </location>
</feature>
<evidence type="ECO:0000256" key="3">
    <source>
        <dbReference type="ARBA" id="ARBA00004141"/>
    </source>
</evidence>
<dbReference type="InterPro" id="IPR032628">
    <property type="entry name" value="AC_N"/>
</dbReference>
<evidence type="ECO:0000256" key="12">
    <source>
        <dbReference type="ARBA" id="ARBA00023136"/>
    </source>
</evidence>
<dbReference type="Pfam" id="PF06327">
    <property type="entry name" value="Adcy_cons_dom"/>
    <property type="match status" value="1"/>
</dbReference>
<feature type="region of interest" description="Disordered" evidence="15">
    <location>
        <begin position="1"/>
        <end position="48"/>
    </location>
</feature>
<feature type="transmembrane region" description="Helical" evidence="16">
    <location>
        <begin position="1024"/>
        <end position="1046"/>
    </location>
</feature>
<feature type="transmembrane region" description="Helical" evidence="16">
    <location>
        <begin position="797"/>
        <end position="819"/>
    </location>
</feature>
<evidence type="ECO:0000313" key="18">
    <source>
        <dbReference type="Proteomes" id="UP000695000"/>
    </source>
</evidence>
<feature type="domain" description="Guanylate cyclase" evidence="17">
    <location>
        <begin position="1178"/>
        <end position="1320"/>
    </location>
</feature>
<sequence length="1601" mass="181613">MCEGSMETKKVEEHGGTEQVQSTSIDNPENVESTQGNEGTKRTKRLWTNAVHKLQTERSKRHKFANIAIAVLEMKRQEMLDESQSPVEQKQSEPQEQPKQNGNDAPSPDDSNDVYPSLNFQKHHPSIFPTDEDSFSEIKADLATVFKKGLMYKGIYWPSLTNSFHSKHLELAYLRYSHRQRQKSLIIVNIVDLFLKVALISVWASQDVLKTNYTQSIIWSVCCMSANIAVCILGWWRCFANNYLHWAAICTWLLLNTQGFIGNGLGFSNKEELVWYILFTVFVPYAMLPLPLRWCMISGCVSSISHITITVIKLIKGSSNVDYVSECCIRRIIANSLLFTAVNFAGMYTKYLTDRSQRKAFLETHRSMETRYRTQNENDKQEKLLLSVLPDFVAKEMIKDIAREEERVGTFQPNQFHKIYIHRYENVSILFADIKGFTALASQCSAQELVRILNDLFARFDKLAAENNCQRIKLLGDCYYCVSGLPERRSDHAHCCVEMGLHMIKAIRDTRTKTKADLNMRIGIHSGSVLCGVLGLRKWQFDIWSYDVRLANHLESGGVPGRVHISEATFLCLNGAYEVEQGNGQDRDNYLREHDVKTYLIKQVEPMRTRRRLASRPSIFSNKLWPDDEQISCLSSPKTPVSVPSPPSIITRERSDSGIQQSTVEEENTTDWTPEIPFENLAHTLSGDLDEDIDSLNFSYNKQKYEIYNENKKGSNYPLSTTEQVDDIIDHSIEIASNKRMRSANVNPWSLRFKDKNMERQFSQLREDMFKSNMLCCFIIWIFIVACQLAITPEYTPVVIACLSVATILLVSTSVLVMAEEFQQFPTFLQRISSTLVHNRRSRTAFICGVIVLMSCASSASLIFGSSYFQNENDSKSTLQLQTNGPIIISGVNFIKNKHESVETQEIDINVSLKATIHKQNHNITIAEDCNKTNCSNSVDVIKQINISALNNIITDLLTNVTNSDLVQNCSNGECQLMRTTRDLEGKLSKFITETNLNQVNIERVNASVKRNLMIRGKDKEKEMVYVCMHAGYIVFTWVLCLIALATALKLYYLIKTFLAVVMVTVYAVLILVPYKEVFNYKLELNNTNLIPLSVQMIILLAVFFLMVAYHARLVEVTSRLDFLWKQQAERELADMQETRHNNTQLLKNILPDHVAQHFLSNERNCDELYSQYRNEVGVMFASIPNFTDFYSEDINKGVECIRLLNEIIADFDELLDDERFSTIEKIKTVSATATYMAASGLNPTHKDCINTESPEHLCALIDFALAMKQKLEEVNTHSFNNFKLRIGVSCGPLVCGVIGARKPVFDIWGDTVNEASRMDSTGVIGNIQVPKYTAQILGMRGYEVNYRGFVDVKGKGQMETYFVVGRKTGRPPCFQRQPSQYSSLAAVVYAMAQTRRKHTGNTPGSAVLGRARTQQRSDNPGRKLTNYSSMRITTRNPINPVRRNTTRAHNRNMHARSQPNMRQLGSAGQLDQAKIPKVVEKDTTISIPRMTVSHSAPHTPVSAPNHDPISNTVPRLLSEPLVTLRTMNLSVKCKSVSQSNDKNTENGTDQLKTPANLSVPNQSPKNANKKETKFFLKSPLVKRDHSFKLNTANVKDGTIV</sequence>
<keyword evidence="13 14" id="KW-0456">Lyase</keyword>